<feature type="compositionally biased region" description="Basic and acidic residues" evidence="8">
    <location>
        <begin position="239"/>
        <end position="254"/>
    </location>
</feature>
<keyword evidence="10" id="KW-1185">Reference proteome</keyword>
<proteinExistence type="inferred from homology"/>
<evidence type="ECO:0000256" key="5">
    <source>
        <dbReference type="ARBA" id="ARBA00023274"/>
    </source>
</evidence>
<comment type="subcellular location">
    <subcellularLocation>
        <location evidence="1">Mitochondrion</location>
    </subcellularLocation>
</comment>
<protein>
    <recommendedName>
        <fullName evidence="6">Large ribosomal subunit protein uL29m</fullName>
    </recommendedName>
    <alternativeName>
        <fullName evidence="7">54S ribosomal protein L4, mitochondrial</fullName>
    </alternativeName>
</protein>
<keyword evidence="3 9" id="KW-0689">Ribosomal protein</keyword>
<evidence type="ECO:0000256" key="4">
    <source>
        <dbReference type="ARBA" id="ARBA00023128"/>
    </source>
</evidence>
<reference evidence="9 10" key="1">
    <citation type="journal article" date="2016" name="Genome Biol. Evol.">
        <title>Divergent and convergent evolution of fungal pathogenicity.</title>
        <authorList>
            <person name="Shang Y."/>
            <person name="Xiao G."/>
            <person name="Zheng P."/>
            <person name="Cen K."/>
            <person name="Zhan S."/>
            <person name="Wang C."/>
        </authorList>
    </citation>
    <scope>NUCLEOTIDE SEQUENCE [LARGE SCALE GENOMIC DNA]</scope>
    <source>
        <strain evidence="9 10">ARSEF 2679</strain>
    </source>
</reference>
<dbReference type="RefSeq" id="XP_018703699.1">
    <property type="nucleotide sequence ID" value="XM_018849128.1"/>
</dbReference>
<feature type="compositionally biased region" description="Low complexity" evidence="8">
    <location>
        <begin position="35"/>
        <end position="47"/>
    </location>
</feature>
<evidence type="ECO:0000256" key="3">
    <source>
        <dbReference type="ARBA" id="ARBA00022980"/>
    </source>
</evidence>
<organism evidence="9 10">
    <name type="scientific">Cordyceps fumosorosea (strain ARSEF 2679)</name>
    <name type="common">Isaria fumosorosea</name>
    <dbReference type="NCBI Taxonomy" id="1081104"/>
    <lineage>
        <taxon>Eukaryota</taxon>
        <taxon>Fungi</taxon>
        <taxon>Dikarya</taxon>
        <taxon>Ascomycota</taxon>
        <taxon>Pezizomycotina</taxon>
        <taxon>Sordariomycetes</taxon>
        <taxon>Hypocreomycetidae</taxon>
        <taxon>Hypocreales</taxon>
        <taxon>Cordycipitaceae</taxon>
        <taxon>Cordyceps</taxon>
    </lineage>
</organism>
<dbReference type="InterPro" id="IPR038340">
    <property type="entry name" value="MRP-L47_sf"/>
</dbReference>
<dbReference type="Proteomes" id="UP000076744">
    <property type="component" value="Unassembled WGS sequence"/>
</dbReference>
<sequence>MSGAQKLRPTIGCAMRLGISGRASLSAPSAMAMASSSRRAAPFSTTAPMCKRKTRDSNKKRGVSSLYRSGPREPLSMSNVPLPRPRAGYKPSVPVDEAHGLWGFFPEPNKLMWTPAEMEKHGRAWTVEELRRKSWEDLHALWWTCCRERNMLATTKAELERTKLGFGESEIEARELEVNKTMKAIKHTLTERQYTWEDATGVAESDPEIDLQAEDGQFYKPSAYEEETSAPDTWASEAAKPDEAGKGEPAKVPS</sequence>
<dbReference type="AlphaFoldDB" id="A0A167UCC1"/>
<gene>
    <name evidence="9" type="ORF">ISF_05523</name>
</gene>
<dbReference type="EMBL" id="AZHB01000013">
    <property type="protein sequence ID" value="OAA61444.1"/>
    <property type="molecule type" value="Genomic_DNA"/>
</dbReference>
<name>A0A167UCC1_CORFA</name>
<dbReference type="STRING" id="1081104.A0A167UCC1"/>
<dbReference type="GO" id="GO:0032543">
    <property type="term" value="P:mitochondrial translation"/>
    <property type="evidence" value="ECO:0007669"/>
    <property type="project" value="TreeGrafter"/>
</dbReference>
<feature type="region of interest" description="Disordered" evidence="8">
    <location>
        <begin position="213"/>
        <end position="254"/>
    </location>
</feature>
<evidence type="ECO:0000313" key="10">
    <source>
        <dbReference type="Proteomes" id="UP000076744"/>
    </source>
</evidence>
<evidence type="ECO:0000313" key="9">
    <source>
        <dbReference type="EMBL" id="OAA61444.1"/>
    </source>
</evidence>
<dbReference type="PANTHER" id="PTHR21183:SF18">
    <property type="entry name" value="LARGE RIBOSOMAL SUBUNIT PROTEIN UL29M"/>
    <property type="match status" value="1"/>
</dbReference>
<evidence type="ECO:0000256" key="2">
    <source>
        <dbReference type="ARBA" id="ARBA00009254"/>
    </source>
</evidence>
<dbReference type="GO" id="GO:0005762">
    <property type="term" value="C:mitochondrial large ribosomal subunit"/>
    <property type="evidence" value="ECO:0007669"/>
    <property type="project" value="TreeGrafter"/>
</dbReference>
<evidence type="ECO:0000256" key="7">
    <source>
        <dbReference type="ARBA" id="ARBA00035399"/>
    </source>
</evidence>
<comment type="similarity">
    <text evidence="2">Belongs to the universal ribosomal protein uL29 family.</text>
</comment>
<dbReference type="Gene3D" id="6.10.330.20">
    <property type="match status" value="1"/>
</dbReference>
<dbReference type="Pfam" id="PF06984">
    <property type="entry name" value="MRP-L47"/>
    <property type="match status" value="1"/>
</dbReference>
<keyword evidence="5" id="KW-0687">Ribonucleoprotein</keyword>
<dbReference type="GeneID" id="30021815"/>
<comment type="caution">
    <text evidence="9">The sequence shown here is derived from an EMBL/GenBank/DDBJ whole genome shotgun (WGS) entry which is preliminary data.</text>
</comment>
<accession>A0A167UCC1</accession>
<dbReference type="OrthoDB" id="270763at2759"/>
<evidence type="ECO:0000256" key="1">
    <source>
        <dbReference type="ARBA" id="ARBA00004173"/>
    </source>
</evidence>
<dbReference type="GO" id="GO:0003735">
    <property type="term" value="F:structural constituent of ribosome"/>
    <property type="evidence" value="ECO:0007669"/>
    <property type="project" value="InterPro"/>
</dbReference>
<dbReference type="InterPro" id="IPR010729">
    <property type="entry name" value="Ribosomal_uL29_mit"/>
</dbReference>
<feature type="compositionally biased region" description="Basic residues" evidence="8">
    <location>
        <begin position="50"/>
        <end position="62"/>
    </location>
</feature>
<feature type="region of interest" description="Disordered" evidence="8">
    <location>
        <begin position="35"/>
        <end position="83"/>
    </location>
</feature>
<evidence type="ECO:0000256" key="6">
    <source>
        <dbReference type="ARBA" id="ARBA00035289"/>
    </source>
</evidence>
<evidence type="ECO:0000256" key="8">
    <source>
        <dbReference type="SAM" id="MobiDB-lite"/>
    </source>
</evidence>
<keyword evidence="4" id="KW-0496">Mitochondrion</keyword>
<dbReference type="PANTHER" id="PTHR21183">
    <property type="entry name" value="RIBOSOMAL PROTEIN L47, MITOCHONDRIAL-RELATED"/>
    <property type="match status" value="1"/>
</dbReference>